<proteinExistence type="predicted"/>
<evidence type="ECO:0000313" key="3">
    <source>
        <dbReference type="Proteomes" id="UP000018806"/>
    </source>
</evidence>
<dbReference type="EMBL" id="KF713486">
    <property type="protein sequence ID" value="AHB79633.1"/>
    <property type="molecule type" value="Genomic_DNA"/>
</dbReference>
<organism evidence="2 3">
    <name type="scientific">Mycobacterium phage Validus</name>
    <dbReference type="NCBI Taxonomy" id="1414747"/>
    <lineage>
        <taxon>Viruses</taxon>
        <taxon>Duplodnaviria</taxon>
        <taxon>Heunggongvirae</taxon>
        <taxon>Uroviricota</taxon>
        <taxon>Caudoviricetes</taxon>
        <taxon>Weiservirinae</taxon>
        <taxon>Anayavirus</taxon>
        <taxon>Anayavirus validus</taxon>
    </lineage>
</organism>
<reference evidence="2 3" key="1">
    <citation type="submission" date="2013-09" db="EMBL/GenBank/DDBJ databases">
        <authorList>
            <person name="Alapati N."/>
            <person name="Amjadi S."/>
            <person name="Brashears C.B."/>
            <person name="Briell V.C."/>
            <person name="Cody B.J."/>
            <person name="Durham R.J."/>
            <person name="Griffin A.K."/>
            <person name="Henderson M.S."/>
            <person name="Interrante E.J."/>
            <person name="Killingsworth B.W."/>
            <person name="Kolar C.R."/>
            <person name="Lee T."/>
            <person name="Mundhenk S.E."/>
            <person name="Myers M.E."/>
            <person name="Olaniyan O.M."/>
            <person name="Orlando C.M."/>
            <person name="Peterson C.E."/>
            <person name="Riley B.C."/>
            <person name="Sawyer L.E."/>
            <person name="Simitzi N.J."/>
            <person name="St Cyr M.K."/>
            <person name="White R.K."/>
            <person name="Wu H."/>
            <person name="Adair T.L."/>
            <person name="Gibbon B.C."/>
            <person name="Buck G.A."/>
            <person name="Campbell R."/>
            <person name="Carvalho M.R."/>
            <person name="Duckworth R.A."/>
            <person name="Dunn T."/>
            <person name="Halpern C."/>
            <person name="Johnson A."/>
            <person name="Kiflezghi M.G."/>
            <person name="Lee V."/>
            <person name="Loviza R.A."/>
            <person name="Serrano M.G."/>
            <person name="Shah Z.V."/>
            <person name="Sharma K."/>
            <person name="Voegtly L.J."/>
            <person name="Walstead R."/>
            <person name="Wang Y.P."/>
            <person name="Bradley K.W."/>
            <person name="Clarke D.Q."/>
            <person name="Barker L.P."/>
            <person name="Bailey C."/>
            <person name="Asai D.J."/>
            <person name="Bowman C.A."/>
            <person name="Russell D.A."/>
            <person name="Pope W.H."/>
            <person name="Jacobs-Sera D."/>
            <person name="Hendrix R.W."/>
            <person name="Hatfull G.F."/>
        </authorList>
    </citation>
    <scope>NUCLEOTIDE SEQUENCE [LARGE SCALE GENOMIC DNA]</scope>
</reference>
<accession>V5UQY7</accession>
<feature type="compositionally biased region" description="Basic residues" evidence="1">
    <location>
        <begin position="97"/>
        <end position="107"/>
    </location>
</feature>
<sequence length="107" mass="11626">MRAMRPHWRASLLDSHPQRHNCAQNGPGCPKWMVGAVSIPGVDLCRAASYPRAPVGVWPAAAIPTPGAIAPRRNPLQPLRRVGWSPREPRRSAAPFGRKRSGGGHQT</sequence>
<dbReference type="Proteomes" id="UP000018806">
    <property type="component" value="Segment"/>
</dbReference>
<dbReference type="GeneID" id="18479900"/>
<evidence type="ECO:0000256" key="1">
    <source>
        <dbReference type="SAM" id="MobiDB-lite"/>
    </source>
</evidence>
<dbReference type="OrthoDB" id="37156at10239"/>
<name>V5UQY7_9CAUD</name>
<dbReference type="RefSeq" id="YP_009002753.1">
    <property type="nucleotide sequence ID" value="NC_023498.1"/>
</dbReference>
<dbReference type="KEGG" id="vg:18479900"/>
<keyword evidence="3" id="KW-1185">Reference proteome</keyword>
<evidence type="ECO:0000313" key="2">
    <source>
        <dbReference type="EMBL" id="AHB79633.1"/>
    </source>
</evidence>
<feature type="region of interest" description="Disordered" evidence="1">
    <location>
        <begin position="63"/>
        <end position="107"/>
    </location>
</feature>
<gene>
    <name evidence="2" type="primary">103</name>
    <name evidence="2" type="ORF">PBI_VALIDUS_103</name>
</gene>
<protein>
    <submittedName>
        <fullName evidence="2">Uncharacterized protein</fullName>
    </submittedName>
</protein>